<feature type="compositionally biased region" description="Basic and acidic residues" evidence="3">
    <location>
        <begin position="218"/>
        <end position="234"/>
    </location>
</feature>
<evidence type="ECO:0000256" key="3">
    <source>
        <dbReference type="SAM" id="MobiDB-lite"/>
    </source>
</evidence>
<organism evidence="4">
    <name type="scientific">Xenopus tropicalis</name>
    <name type="common">Western clawed frog</name>
    <name type="synonym">Silurana tropicalis</name>
    <dbReference type="NCBI Taxonomy" id="8364"/>
    <lineage>
        <taxon>Eukaryota</taxon>
        <taxon>Metazoa</taxon>
        <taxon>Chordata</taxon>
        <taxon>Craniata</taxon>
        <taxon>Vertebrata</taxon>
        <taxon>Euteleostomi</taxon>
        <taxon>Amphibia</taxon>
        <taxon>Batrachia</taxon>
        <taxon>Anura</taxon>
        <taxon>Pipoidea</taxon>
        <taxon>Pipidae</taxon>
        <taxon>Xenopodinae</taxon>
        <taxon>Xenopus</taxon>
        <taxon>Silurana</taxon>
    </lineage>
</organism>
<dbReference type="InterPro" id="IPR052316">
    <property type="entry name" value="Speedy-Ringo_regulator"/>
</dbReference>
<feature type="compositionally biased region" description="Basic and acidic residues" evidence="3">
    <location>
        <begin position="191"/>
        <end position="208"/>
    </location>
</feature>
<dbReference type="Pfam" id="PF11357">
    <property type="entry name" value="Spy1"/>
    <property type="match status" value="1"/>
</dbReference>
<dbReference type="Ensembl" id="ENSXETT00000073132">
    <property type="protein sequence ID" value="ENSXETP00000094666"/>
    <property type="gene ID" value="ENSXETG00000037566"/>
</dbReference>
<reference evidence="4" key="1">
    <citation type="journal article" date="2010" name="Science">
        <title>The genome of the Western clawed frog Xenopus tropicalis.</title>
        <authorList>
            <person name="Hellsten U."/>
            <person name="Harland R.M."/>
            <person name="Gilchrist M.J."/>
            <person name="Hendrix D."/>
            <person name="Jurka J."/>
            <person name="Kapitonov V."/>
            <person name="Ovcharenko I."/>
            <person name="Putnam N.H."/>
            <person name="Shu S."/>
            <person name="Taher L."/>
            <person name="Blitz I.L."/>
            <person name="Blumberg B."/>
            <person name="Dichmann D.S."/>
            <person name="Dubchak I."/>
            <person name="Amaya E."/>
            <person name="Detter J.C."/>
            <person name="Fletcher R."/>
            <person name="Gerhard D.S."/>
            <person name="Goodstein D."/>
            <person name="Graves T."/>
            <person name="Grigoriev I.V."/>
            <person name="Grimwood J."/>
            <person name="Kawashima T."/>
            <person name="Lindquist E."/>
            <person name="Lucas S.M."/>
            <person name="Mead P.E."/>
            <person name="Mitros T."/>
            <person name="Ogino H."/>
            <person name="Ohta Y."/>
            <person name="Poliakov A.V."/>
            <person name="Pollet N."/>
            <person name="Robert J."/>
            <person name="Salamov A."/>
            <person name="Sater A.K."/>
            <person name="Schmutz J."/>
            <person name="Terry A."/>
            <person name="Vize P.D."/>
            <person name="Warren W.C."/>
            <person name="Wells D."/>
            <person name="Wills A."/>
            <person name="Wilson R.K."/>
            <person name="Zimmerman L.B."/>
            <person name="Zorn A.M."/>
            <person name="Grainger R."/>
            <person name="Grammer T."/>
            <person name="Khokha M.K."/>
            <person name="Richardson P.M."/>
            <person name="Rokhsar D.S."/>
        </authorList>
    </citation>
    <scope>NUCLEOTIDE SEQUENCE [LARGE SCALE GENOMIC DNA]</scope>
    <source>
        <strain evidence="4">Nigerian</strain>
    </source>
</reference>
<accession>A0A6I8SNB3</accession>
<dbReference type="PANTHER" id="PTHR31545:SF2">
    <property type="entry name" value="SPEEDY PROTEIN C"/>
    <property type="match status" value="1"/>
</dbReference>
<dbReference type="InterPro" id="IPR020984">
    <property type="entry name" value="Speedy"/>
</dbReference>
<comment type="similarity">
    <text evidence="1">Belongs to the Speedy/Ringo family.</text>
</comment>
<dbReference type="AlphaFoldDB" id="A0A6I8SNB3"/>
<name>A0A6I8SNB3_XENTR</name>
<reference evidence="4" key="2">
    <citation type="submission" date="2020-05" db="UniProtKB">
        <authorList>
            <consortium name="Ensembl"/>
        </authorList>
    </citation>
    <scope>IDENTIFICATION</scope>
</reference>
<dbReference type="PANTHER" id="PTHR31545">
    <property type="entry name" value="SEEDY PROTEIN A/C FAMILY MEMBER"/>
    <property type="match status" value="1"/>
</dbReference>
<proteinExistence type="inferred from homology"/>
<sequence length="264" mass="29323">VKSSCPPKTGPPIAPIQSLLEGGNSHQPLKGAQCASAVTGFYIENSRTSLPTKSRGDFVLPSEADAYFHLLKDYVINDFLKKDSCRKIADKYLLAMVLIYFKRAHLKPCEYGRLNFFRALYLAHDMGEDPDNAKLNILLFRRRKTLVNFLQLLPKAHGNILILQAGAVTGWTRHGQDGAGVDQTGTGRSGRRPDGNRTEAGKRSEEQGAKTGTRQGARKQENKAKEQRREETRQRSQNRKQMLGAGQEPVGPGIKPQQSLTKQL</sequence>
<evidence type="ECO:0000313" key="4">
    <source>
        <dbReference type="Ensembl" id="ENSXETP00000094666"/>
    </source>
</evidence>
<evidence type="ECO:0000256" key="2">
    <source>
        <dbReference type="ARBA" id="ARBA00023306"/>
    </source>
</evidence>
<dbReference type="GeneTree" id="ENSGT00940000154524"/>
<evidence type="ECO:0000256" key="1">
    <source>
        <dbReference type="ARBA" id="ARBA00010932"/>
    </source>
</evidence>
<dbReference type="GO" id="GO:0019901">
    <property type="term" value="F:protein kinase binding"/>
    <property type="evidence" value="ECO:0007669"/>
    <property type="project" value="InterPro"/>
</dbReference>
<keyword evidence="2" id="KW-0131">Cell cycle</keyword>
<feature type="region of interest" description="Disordered" evidence="3">
    <location>
        <begin position="174"/>
        <end position="264"/>
    </location>
</feature>
<protein>
    <submittedName>
        <fullName evidence="4">Uncharacterized protein</fullName>
    </submittedName>
</protein>